<dbReference type="GeneID" id="91095662"/>
<dbReference type="EMBL" id="CP144103">
    <property type="protein sequence ID" value="WWC90059.1"/>
    <property type="molecule type" value="Genomic_DNA"/>
</dbReference>
<gene>
    <name evidence="3" type="ORF">L201_004992</name>
</gene>
<feature type="region of interest" description="Disordered" evidence="2">
    <location>
        <begin position="308"/>
        <end position="361"/>
    </location>
</feature>
<accession>A0AAX4JXY2</accession>
<evidence type="ECO:0000313" key="3">
    <source>
        <dbReference type="EMBL" id="WWC90059.1"/>
    </source>
</evidence>
<feature type="compositionally biased region" description="Polar residues" evidence="2">
    <location>
        <begin position="250"/>
        <end position="292"/>
    </location>
</feature>
<feature type="coiled-coil region" evidence="1">
    <location>
        <begin position="117"/>
        <end position="151"/>
    </location>
</feature>
<reference evidence="3 4" key="1">
    <citation type="submission" date="2024-01" db="EMBL/GenBank/DDBJ databases">
        <title>Comparative genomics of Cryptococcus and Kwoniella reveals pathogenesis evolution and contrasting modes of karyotype evolution via chromosome fusion or intercentromeric recombination.</title>
        <authorList>
            <person name="Coelho M.A."/>
            <person name="David-Palma M."/>
            <person name="Shea T."/>
            <person name="Bowers K."/>
            <person name="McGinley-Smith S."/>
            <person name="Mohammad A.W."/>
            <person name="Gnirke A."/>
            <person name="Yurkov A.M."/>
            <person name="Nowrousian M."/>
            <person name="Sun S."/>
            <person name="Cuomo C.A."/>
            <person name="Heitman J."/>
        </authorList>
    </citation>
    <scope>NUCLEOTIDE SEQUENCE [LARGE SCALE GENOMIC DNA]</scope>
    <source>
        <strain evidence="3 4">CBS 6074</strain>
    </source>
</reference>
<evidence type="ECO:0008006" key="5">
    <source>
        <dbReference type="Google" id="ProtNLM"/>
    </source>
</evidence>
<proteinExistence type="predicted"/>
<dbReference type="Proteomes" id="UP001355207">
    <property type="component" value="Chromosome 6"/>
</dbReference>
<feature type="compositionally biased region" description="Basic and acidic residues" evidence="2">
    <location>
        <begin position="217"/>
        <end position="228"/>
    </location>
</feature>
<sequence>MENFMKRYKDPLFAGLDDLFRTPPPDSPIQNTYQTASDPPPPPPPHPKEATLTKSPISIISISAESSNQENPKMSSPILDYQEDDSLYKLIIVTMEDIVRLQEELIDSNSTRHQECIDRIKSRLEEMNKVIEAINKTKEERKNNLKSYIDNCIKIALQEFISSSNLDQDNKNAKQKGKSEGSERGSSKSSSSTRSNENLKSNRGLRELKSLGQDFFSAERAKDKEDAKSISTNSKQREEYENPSLKLANRGTTNDLPGNRHNTNSTNNSAFISTGASNGPHTMTVSKASTQRKPGLKSSDIIDLTFSSDEEEDSLNSISSNSPKSKANLSIYSPAVKSDTKDRSSGNLEAGPSQRPLNPPMKVTPCSLKNLEERPIYAGKERNLKRSHTTFIQSERNPQSSQSSQIFNYKRWSETAKSKISGTIIGYVPFQIWTMD</sequence>
<keyword evidence="4" id="KW-1185">Reference proteome</keyword>
<feature type="region of interest" description="Disordered" evidence="2">
    <location>
        <begin position="15"/>
        <end position="54"/>
    </location>
</feature>
<evidence type="ECO:0000256" key="2">
    <source>
        <dbReference type="SAM" id="MobiDB-lite"/>
    </source>
</evidence>
<evidence type="ECO:0000313" key="4">
    <source>
        <dbReference type="Proteomes" id="UP001355207"/>
    </source>
</evidence>
<dbReference type="AlphaFoldDB" id="A0AAX4JXY2"/>
<feature type="compositionally biased region" description="Polar residues" evidence="2">
    <location>
        <begin position="28"/>
        <end position="37"/>
    </location>
</feature>
<organism evidence="3 4">
    <name type="scientific">Kwoniella dendrophila CBS 6074</name>
    <dbReference type="NCBI Taxonomy" id="1295534"/>
    <lineage>
        <taxon>Eukaryota</taxon>
        <taxon>Fungi</taxon>
        <taxon>Dikarya</taxon>
        <taxon>Basidiomycota</taxon>
        <taxon>Agaricomycotina</taxon>
        <taxon>Tremellomycetes</taxon>
        <taxon>Tremellales</taxon>
        <taxon>Cryptococcaceae</taxon>
        <taxon>Kwoniella</taxon>
    </lineage>
</organism>
<feature type="compositionally biased region" description="Basic and acidic residues" evidence="2">
    <location>
        <begin position="168"/>
        <end position="186"/>
    </location>
</feature>
<keyword evidence="1" id="KW-0175">Coiled coil</keyword>
<feature type="compositionally biased region" description="Low complexity" evidence="2">
    <location>
        <begin position="187"/>
        <end position="201"/>
    </location>
</feature>
<feature type="region of interest" description="Disordered" evidence="2">
    <location>
        <begin position="167"/>
        <end position="296"/>
    </location>
</feature>
<protein>
    <recommendedName>
        <fullName evidence="5">Inhibitor of growth protein N-terminal histone-binding domain-containing protein</fullName>
    </recommendedName>
</protein>
<dbReference type="RefSeq" id="XP_066076822.1">
    <property type="nucleotide sequence ID" value="XM_066220725.1"/>
</dbReference>
<feature type="compositionally biased region" description="Low complexity" evidence="2">
    <location>
        <begin position="315"/>
        <end position="326"/>
    </location>
</feature>
<evidence type="ECO:0000256" key="1">
    <source>
        <dbReference type="SAM" id="Coils"/>
    </source>
</evidence>
<name>A0AAX4JXY2_9TREE</name>